<sequence length="508" mass="58562">MIQKRRSKRIEAAIQSGNAFVNTIGMAKARFESNQVAAIATEDTRGLIDYDPVGTNKEESTKVDNVVSVCLGFGDNLFRYQCSVCNCKTASLRSLLVHRQSVHHITQKPIKNIDLEPDVNDRTYYCKSCEEYLSGGPAYQMHIHKIHHMNLKSLQQKMQPVNTTLDINEPDYHCSSCELTYQDEQAYQEHLKKHHEMKPSTAKIRDSSGELPAWDDSSYHCASCNFTCSSRKSYNQHCRSAHKMKPREEPAGTTAHSRLYCEACRREFKTTETLKRHNKYIHRHASPEAVPDVMDLNNYCNKCEQSYLDKSSYQRHLVIAHQISCAPSQEKEEAEPNINDPNFYCRSCDRTLSSKITFINHLFLIHSIRQHNLKTDGLQPDVNDRNGYCRICQYHYVTNGGYRKHLRAIHQMLLEPLRRGRKRTTTHSHSSDSNLCGSVSKKTMARRPIYRRHYKDNHRMALLDPKIPNPSAAININSPLCYCARCERSFRNKFAFASHLKAFHGIFT</sequence>
<name>A0A0C9MXD5_9FUNG</name>
<gene>
    <name evidence="7" type="ORF">MAM1_0136c06293</name>
</gene>
<dbReference type="GO" id="GO:0005634">
    <property type="term" value="C:nucleus"/>
    <property type="evidence" value="ECO:0007669"/>
    <property type="project" value="TreeGrafter"/>
</dbReference>
<accession>A0A0C9MXD5</accession>
<dbReference type="SMART" id="SM00355">
    <property type="entry name" value="ZnF_C2H2"/>
    <property type="match status" value="9"/>
</dbReference>
<evidence type="ECO:0000313" key="7">
    <source>
        <dbReference type="EMBL" id="GAN06803.1"/>
    </source>
</evidence>
<dbReference type="EMBL" id="DF836425">
    <property type="protein sequence ID" value="GAN06803.1"/>
    <property type="molecule type" value="Genomic_DNA"/>
</dbReference>
<evidence type="ECO:0000256" key="3">
    <source>
        <dbReference type="ARBA" id="ARBA00022771"/>
    </source>
</evidence>
<feature type="domain" description="C2H2-type" evidence="6">
    <location>
        <begin position="80"/>
        <end position="109"/>
    </location>
</feature>
<proteinExistence type="predicted"/>
<dbReference type="PANTHER" id="PTHR24409:SF295">
    <property type="entry name" value="AZ2-RELATED"/>
    <property type="match status" value="1"/>
</dbReference>
<dbReference type="InterPro" id="IPR013087">
    <property type="entry name" value="Znf_C2H2_type"/>
</dbReference>
<evidence type="ECO:0000256" key="2">
    <source>
        <dbReference type="ARBA" id="ARBA00022737"/>
    </source>
</evidence>
<evidence type="ECO:0000256" key="1">
    <source>
        <dbReference type="ARBA" id="ARBA00022723"/>
    </source>
</evidence>
<dbReference type="GO" id="GO:0000977">
    <property type="term" value="F:RNA polymerase II transcription regulatory region sequence-specific DNA binding"/>
    <property type="evidence" value="ECO:0007669"/>
    <property type="project" value="TreeGrafter"/>
</dbReference>
<evidence type="ECO:0000256" key="4">
    <source>
        <dbReference type="ARBA" id="ARBA00022833"/>
    </source>
</evidence>
<dbReference type="Proteomes" id="UP000053815">
    <property type="component" value="Unassembled WGS sequence"/>
</dbReference>
<dbReference type="PROSITE" id="PS00028">
    <property type="entry name" value="ZINC_FINGER_C2H2_1"/>
    <property type="match status" value="7"/>
</dbReference>
<feature type="domain" description="C2H2-type" evidence="6">
    <location>
        <begin position="259"/>
        <end position="287"/>
    </location>
</feature>
<evidence type="ECO:0000256" key="5">
    <source>
        <dbReference type="PROSITE-ProRule" id="PRU00042"/>
    </source>
</evidence>
<dbReference type="GO" id="GO:0000981">
    <property type="term" value="F:DNA-binding transcription factor activity, RNA polymerase II-specific"/>
    <property type="evidence" value="ECO:0007669"/>
    <property type="project" value="TreeGrafter"/>
</dbReference>
<keyword evidence="2" id="KW-0677">Repeat</keyword>
<reference evidence="7" key="1">
    <citation type="submission" date="2014-09" db="EMBL/GenBank/DDBJ databases">
        <title>Draft genome sequence of an oleaginous Mucoromycotina fungus Mucor ambiguus NBRC6742.</title>
        <authorList>
            <person name="Takeda I."/>
            <person name="Yamane N."/>
            <person name="Morita T."/>
            <person name="Tamano K."/>
            <person name="Machida M."/>
            <person name="Baker S."/>
            <person name="Koike H."/>
        </authorList>
    </citation>
    <scope>NUCLEOTIDE SEQUENCE</scope>
    <source>
        <strain evidence="7">NBRC 6742</strain>
    </source>
</reference>
<dbReference type="Gene3D" id="3.30.160.60">
    <property type="entry name" value="Classic Zinc Finger"/>
    <property type="match status" value="3"/>
</dbReference>
<dbReference type="PANTHER" id="PTHR24409">
    <property type="entry name" value="ZINC FINGER PROTEIN 142"/>
    <property type="match status" value="1"/>
</dbReference>
<keyword evidence="3 5" id="KW-0863">Zinc-finger</keyword>
<protein>
    <recommendedName>
        <fullName evidence="6">C2H2-type domain-containing protein</fullName>
    </recommendedName>
</protein>
<organism evidence="7">
    <name type="scientific">Mucor ambiguus</name>
    <dbReference type="NCBI Taxonomy" id="91626"/>
    <lineage>
        <taxon>Eukaryota</taxon>
        <taxon>Fungi</taxon>
        <taxon>Fungi incertae sedis</taxon>
        <taxon>Mucoromycota</taxon>
        <taxon>Mucoromycotina</taxon>
        <taxon>Mucoromycetes</taxon>
        <taxon>Mucorales</taxon>
        <taxon>Mucorineae</taxon>
        <taxon>Mucoraceae</taxon>
        <taxon>Mucor</taxon>
    </lineage>
</organism>
<keyword evidence="4" id="KW-0862">Zinc</keyword>
<dbReference type="GO" id="GO:0008270">
    <property type="term" value="F:zinc ion binding"/>
    <property type="evidence" value="ECO:0007669"/>
    <property type="project" value="UniProtKB-KW"/>
</dbReference>
<dbReference type="PROSITE" id="PS50157">
    <property type="entry name" value="ZINC_FINGER_C2H2_2"/>
    <property type="match status" value="3"/>
</dbReference>
<dbReference type="OrthoDB" id="2202020at2759"/>
<evidence type="ECO:0000313" key="8">
    <source>
        <dbReference type="Proteomes" id="UP000053815"/>
    </source>
</evidence>
<dbReference type="Pfam" id="PF12874">
    <property type="entry name" value="zf-met"/>
    <property type="match status" value="1"/>
</dbReference>
<keyword evidence="8" id="KW-1185">Reference proteome</keyword>
<keyword evidence="1" id="KW-0479">Metal-binding</keyword>
<dbReference type="AlphaFoldDB" id="A0A0C9MXD5"/>
<dbReference type="STRING" id="91626.A0A0C9MXD5"/>
<evidence type="ECO:0000259" key="6">
    <source>
        <dbReference type="PROSITE" id="PS50157"/>
    </source>
</evidence>
<feature type="domain" description="C2H2-type" evidence="6">
    <location>
        <begin position="172"/>
        <end position="199"/>
    </location>
</feature>